<dbReference type="InterPro" id="IPR011990">
    <property type="entry name" value="TPR-like_helical_dom_sf"/>
</dbReference>
<evidence type="ECO:0008006" key="4">
    <source>
        <dbReference type="Google" id="ProtNLM"/>
    </source>
</evidence>
<evidence type="ECO:0000313" key="3">
    <source>
        <dbReference type="Proteomes" id="UP001642360"/>
    </source>
</evidence>
<evidence type="ECO:0000256" key="1">
    <source>
        <dbReference type="ARBA" id="ARBA00007626"/>
    </source>
</evidence>
<dbReference type="Proteomes" id="UP001642360">
    <property type="component" value="Unassembled WGS sequence"/>
</dbReference>
<name>A0ABC8T3W2_9AQUA</name>
<comment type="similarity">
    <text evidence="1">Belongs to the PPR family. P subfamily.</text>
</comment>
<sequence length="130" mass="15384">MKTIRSLLKQMVNNEVEPDVFALNSMRKGYVLSLHVNDALRIFHQMGMVYNYQATSFSYDYLIHEMCVQSRTHNARELCTEMKKMDENQRSVNFITYRMVLRSSDNKGLEKKKCLNGIVKYCWFVPHSDM</sequence>
<dbReference type="PANTHER" id="PTHR46128">
    <property type="entry name" value="MITOCHONDRIAL GROUP I INTRON SPLICING FACTOR CCM1"/>
    <property type="match status" value="1"/>
</dbReference>
<gene>
    <name evidence="2" type="ORF">ILEXP_LOCUS33214</name>
</gene>
<organism evidence="2 3">
    <name type="scientific">Ilex paraguariensis</name>
    <name type="common">yerba mate</name>
    <dbReference type="NCBI Taxonomy" id="185542"/>
    <lineage>
        <taxon>Eukaryota</taxon>
        <taxon>Viridiplantae</taxon>
        <taxon>Streptophyta</taxon>
        <taxon>Embryophyta</taxon>
        <taxon>Tracheophyta</taxon>
        <taxon>Spermatophyta</taxon>
        <taxon>Magnoliopsida</taxon>
        <taxon>eudicotyledons</taxon>
        <taxon>Gunneridae</taxon>
        <taxon>Pentapetalae</taxon>
        <taxon>asterids</taxon>
        <taxon>campanulids</taxon>
        <taxon>Aquifoliales</taxon>
        <taxon>Aquifoliaceae</taxon>
        <taxon>Ilex</taxon>
    </lineage>
</organism>
<comment type="caution">
    <text evidence="2">The sequence shown here is derived from an EMBL/GenBank/DDBJ whole genome shotgun (WGS) entry which is preliminary data.</text>
</comment>
<accession>A0ABC8T3W2</accession>
<keyword evidence="3" id="KW-1185">Reference proteome</keyword>
<dbReference type="EMBL" id="CAUOFW020004169">
    <property type="protein sequence ID" value="CAK9164116.1"/>
    <property type="molecule type" value="Genomic_DNA"/>
</dbReference>
<evidence type="ECO:0000313" key="2">
    <source>
        <dbReference type="EMBL" id="CAK9164116.1"/>
    </source>
</evidence>
<proteinExistence type="inferred from homology"/>
<dbReference type="AlphaFoldDB" id="A0ABC8T3W2"/>
<reference evidence="2 3" key="1">
    <citation type="submission" date="2024-02" db="EMBL/GenBank/DDBJ databases">
        <authorList>
            <person name="Vignale AGUSTIN F."/>
            <person name="Sosa J E."/>
            <person name="Modenutti C."/>
        </authorList>
    </citation>
    <scope>NUCLEOTIDE SEQUENCE [LARGE SCALE GENOMIC DNA]</scope>
</reference>
<protein>
    <recommendedName>
        <fullName evidence="4">Pentatricopeptide repeat-containing protein</fullName>
    </recommendedName>
</protein>
<dbReference type="Gene3D" id="1.25.40.10">
    <property type="entry name" value="Tetratricopeptide repeat domain"/>
    <property type="match status" value="1"/>
</dbReference>
<dbReference type="InterPro" id="IPR050872">
    <property type="entry name" value="PPR_P_subfamily"/>
</dbReference>
<dbReference type="PANTHER" id="PTHR46128:SF211">
    <property type="entry name" value="PENTACOTRIPEPTIDE-REPEAT REGION OF PRORP DOMAIN-CONTAINING PROTEIN"/>
    <property type="match status" value="1"/>
</dbReference>